<dbReference type="Proteomes" id="UP000887577">
    <property type="component" value="Unplaced"/>
</dbReference>
<accession>A0A914YRP1</accession>
<protein>
    <submittedName>
        <fullName evidence="2">Non-structural maintenance of chromosomes element 4</fullName>
    </submittedName>
</protein>
<dbReference type="AlphaFoldDB" id="A0A914YRP1"/>
<proteinExistence type="predicted"/>
<keyword evidence="1" id="KW-1185">Reference proteome</keyword>
<evidence type="ECO:0000313" key="2">
    <source>
        <dbReference type="WBParaSite" id="PSU_v2.g2318.t1"/>
    </source>
</evidence>
<organism evidence="1 2">
    <name type="scientific">Panagrolaimus superbus</name>
    <dbReference type="NCBI Taxonomy" id="310955"/>
    <lineage>
        <taxon>Eukaryota</taxon>
        <taxon>Metazoa</taxon>
        <taxon>Ecdysozoa</taxon>
        <taxon>Nematoda</taxon>
        <taxon>Chromadorea</taxon>
        <taxon>Rhabditida</taxon>
        <taxon>Tylenchina</taxon>
        <taxon>Panagrolaimomorpha</taxon>
        <taxon>Panagrolaimoidea</taxon>
        <taxon>Panagrolaimidae</taxon>
        <taxon>Panagrolaimus</taxon>
    </lineage>
</organism>
<sequence>MSSIEAEFDEAKSRDEEISTDDHIAFIESIQKLAETLISCTVGVFETRQEENRIASVALVKMLSQLFMTGHQACENRLKYKWTKESTKEIEEKIHVYKQLSNAVLDEQQQYFEEPQVQLEEDVGKLIKQIQPIIDIKQEPEIIEISDDEEKPVAPAKKKPKIMSISRRNGNNLNSVTEGCQNDETVTPVLSRLLNAPSVIRLIPETCLTYSTGVTVGYSDAGKKPILIVSDPRLKENVYTYRSMIKGSYRCTSCGLLNVHRYAKLYQGVLYANVHESTITCSSILQCSITVIV</sequence>
<reference evidence="2" key="1">
    <citation type="submission" date="2022-11" db="UniProtKB">
        <authorList>
            <consortium name="WormBaseParasite"/>
        </authorList>
    </citation>
    <scope>IDENTIFICATION</scope>
</reference>
<evidence type="ECO:0000313" key="1">
    <source>
        <dbReference type="Proteomes" id="UP000887577"/>
    </source>
</evidence>
<dbReference type="WBParaSite" id="PSU_v2.g2318.t1">
    <property type="protein sequence ID" value="PSU_v2.g2318.t1"/>
    <property type="gene ID" value="PSU_v2.g2318"/>
</dbReference>
<name>A0A914YRP1_9BILA</name>